<protein>
    <recommendedName>
        <fullName evidence="3">Lipoprotein</fullName>
    </recommendedName>
</protein>
<gene>
    <name evidence="1" type="ORF">bsdE14_21410</name>
</gene>
<dbReference type="Proteomes" id="UP001208567">
    <property type="component" value="Unassembled WGS sequence"/>
</dbReference>
<accession>A0ABQ5N691</accession>
<organism evidence="1 2">
    <name type="scientific">Clostridium omnivorum</name>
    <dbReference type="NCBI Taxonomy" id="1604902"/>
    <lineage>
        <taxon>Bacteria</taxon>
        <taxon>Bacillati</taxon>
        <taxon>Bacillota</taxon>
        <taxon>Clostridia</taxon>
        <taxon>Eubacteriales</taxon>
        <taxon>Clostridiaceae</taxon>
        <taxon>Clostridium</taxon>
    </lineage>
</organism>
<reference evidence="1 2" key="1">
    <citation type="journal article" date="2024" name="Int. J. Syst. Evol. Microbiol.">
        <title>Clostridium omnivorum sp. nov., isolated from anoxic soil under the treatment of reductive soil disinfestation.</title>
        <authorList>
            <person name="Ueki A."/>
            <person name="Tonouchi A."/>
            <person name="Kaku N."/>
            <person name="Honma S."/>
            <person name="Ueki K."/>
        </authorList>
    </citation>
    <scope>NUCLEOTIDE SEQUENCE [LARGE SCALE GENOMIC DNA]</scope>
    <source>
        <strain evidence="1 2">E14</strain>
    </source>
</reference>
<keyword evidence="2" id="KW-1185">Reference proteome</keyword>
<evidence type="ECO:0000313" key="2">
    <source>
        <dbReference type="Proteomes" id="UP001208567"/>
    </source>
</evidence>
<dbReference type="PROSITE" id="PS51257">
    <property type="entry name" value="PROKAR_LIPOPROTEIN"/>
    <property type="match status" value="1"/>
</dbReference>
<dbReference type="SUPFAM" id="SSF82171">
    <property type="entry name" value="DPP6 N-terminal domain-like"/>
    <property type="match status" value="1"/>
</dbReference>
<proteinExistence type="predicted"/>
<name>A0ABQ5N691_9CLOT</name>
<comment type="caution">
    <text evidence="1">The sequence shown here is derived from an EMBL/GenBank/DDBJ whole genome shotgun (WGS) entry which is preliminary data.</text>
</comment>
<evidence type="ECO:0000313" key="1">
    <source>
        <dbReference type="EMBL" id="GLC30731.1"/>
    </source>
</evidence>
<dbReference type="RefSeq" id="WP_264850010.1">
    <property type="nucleotide sequence ID" value="NZ_BRXR01000001.1"/>
</dbReference>
<dbReference type="EMBL" id="BRXR01000001">
    <property type="protein sequence ID" value="GLC30731.1"/>
    <property type="molecule type" value="Genomic_DNA"/>
</dbReference>
<evidence type="ECO:0008006" key="3">
    <source>
        <dbReference type="Google" id="ProtNLM"/>
    </source>
</evidence>
<sequence>MRKGKLIIAVILCITTFMLAGCSSKEKEIELSKNVKQQLIDEENASIKLQKLNELDFGNEIYYPVLWKDDENIIATNSNENLSSSYEDINKQKEGDINIYNINIKTSQRTKLKTIEKAYCGDVGKQGFYGKFLFMKDNALWTYSAGDNSEKLIYDLTEAIKEFKEPGFGAASSQQTIKDSDILPKIKSGFVKGSDKYIYIMSYVSDGSDANQVLRILDLSTGKVYKNPYIKGLFDSFEEPYVGWVYSKVSDSFYACSANKGRLYEYNLASPNKIKNVRAMKGLISDITEDGDKLLLMAVNSSSAKYKNTTAIEQYNIKSKELTQLVYDKTKRSDYSKVSAYTGISINNNIVNYDVETITINKNKPTGIDHITYIGNYDGSSIKNVKTMPIEKVDNKGNADSIVFNAKGDKFIYSIYYFDQGEDYLKLSKIRSWVYEVK</sequence>